<proteinExistence type="predicted"/>
<dbReference type="EMBL" id="WHWB01034238">
    <property type="protein sequence ID" value="KAJ7412484.1"/>
    <property type="molecule type" value="Genomic_DNA"/>
</dbReference>
<name>A0ABQ9D4E4_9PASS</name>
<gene>
    <name evidence="1" type="ORF">WISP_96021</name>
</gene>
<keyword evidence="2" id="KW-1185">Reference proteome</keyword>
<sequence>MTVLFAIRAADFWEYQTDGDYVRTHVSGRYSPSKMVSDIPVFIPASFLFSLRLCRGSDGIVPNDISGTQLALSILVSDLLDLAWCL</sequence>
<accession>A0ABQ9D4E4</accession>
<dbReference type="Proteomes" id="UP001145742">
    <property type="component" value="Unassembled WGS sequence"/>
</dbReference>
<comment type="caution">
    <text evidence="1">The sequence shown here is derived from an EMBL/GenBank/DDBJ whole genome shotgun (WGS) entry which is preliminary data.</text>
</comment>
<reference evidence="1" key="1">
    <citation type="submission" date="2019-10" db="EMBL/GenBank/DDBJ databases">
        <authorList>
            <person name="Soares A.E.R."/>
            <person name="Aleixo A."/>
            <person name="Schneider P."/>
            <person name="Miyaki C.Y."/>
            <person name="Schneider M.P."/>
            <person name="Mello C."/>
            <person name="Vasconcelos A.T.R."/>
        </authorList>
    </citation>
    <scope>NUCLEOTIDE SEQUENCE</scope>
    <source>
        <tissue evidence="1">Muscle</tissue>
    </source>
</reference>
<evidence type="ECO:0000313" key="2">
    <source>
        <dbReference type="Proteomes" id="UP001145742"/>
    </source>
</evidence>
<evidence type="ECO:0000313" key="1">
    <source>
        <dbReference type="EMBL" id="KAJ7412484.1"/>
    </source>
</evidence>
<organism evidence="1 2">
    <name type="scientific">Willisornis vidua</name>
    <name type="common">Xingu scale-backed antbird</name>
    <dbReference type="NCBI Taxonomy" id="1566151"/>
    <lineage>
        <taxon>Eukaryota</taxon>
        <taxon>Metazoa</taxon>
        <taxon>Chordata</taxon>
        <taxon>Craniata</taxon>
        <taxon>Vertebrata</taxon>
        <taxon>Euteleostomi</taxon>
        <taxon>Archelosauria</taxon>
        <taxon>Archosauria</taxon>
        <taxon>Dinosauria</taxon>
        <taxon>Saurischia</taxon>
        <taxon>Theropoda</taxon>
        <taxon>Coelurosauria</taxon>
        <taxon>Aves</taxon>
        <taxon>Neognathae</taxon>
        <taxon>Neoaves</taxon>
        <taxon>Telluraves</taxon>
        <taxon>Australaves</taxon>
        <taxon>Passeriformes</taxon>
        <taxon>Thamnophilidae</taxon>
        <taxon>Willisornis</taxon>
    </lineage>
</organism>
<protein>
    <submittedName>
        <fullName evidence="1">Uncharacterized protein</fullName>
    </submittedName>
</protein>